<dbReference type="EMBL" id="CP048882">
    <property type="protein sequence ID" value="QPP09510.1"/>
    <property type="molecule type" value="Genomic_DNA"/>
</dbReference>
<dbReference type="Proteomes" id="UP000595046">
    <property type="component" value="Chromosome"/>
</dbReference>
<proteinExistence type="predicted"/>
<feature type="transmembrane region" description="Helical" evidence="1">
    <location>
        <begin position="48"/>
        <end position="72"/>
    </location>
</feature>
<protein>
    <submittedName>
        <fullName evidence="2">Uncharacterized protein</fullName>
    </submittedName>
</protein>
<keyword evidence="1" id="KW-0812">Transmembrane</keyword>
<feature type="transmembrane region" description="Helical" evidence="1">
    <location>
        <begin position="12"/>
        <end position="36"/>
    </location>
</feature>
<keyword evidence="1" id="KW-1133">Transmembrane helix</keyword>
<reference evidence="3" key="1">
    <citation type="submission" date="2020-02" db="EMBL/GenBank/DDBJ databases">
        <title>Streptomyces sp. ASO4wet.</title>
        <authorList>
            <person name="Risdian C."/>
            <person name="Landwehr W."/>
            <person name="Schupp P."/>
            <person name="Wink J."/>
        </authorList>
    </citation>
    <scope>NUCLEOTIDE SEQUENCE [LARGE SCALE GENOMIC DNA]</scope>
    <source>
        <strain evidence="3">ASO4wet</strain>
    </source>
</reference>
<keyword evidence="1" id="KW-0472">Membrane</keyword>
<keyword evidence="3" id="KW-1185">Reference proteome</keyword>
<name>A0A7T1TAS7_9ACTN</name>
<dbReference type="KEGG" id="sbat:G4Z16_27310"/>
<evidence type="ECO:0000313" key="2">
    <source>
        <dbReference type="EMBL" id="QPP09510.1"/>
    </source>
</evidence>
<gene>
    <name evidence="2" type="ORF">G4Z16_27310</name>
</gene>
<evidence type="ECO:0000313" key="3">
    <source>
        <dbReference type="Proteomes" id="UP000595046"/>
    </source>
</evidence>
<sequence>MDIDWAALGEVFGVSLVATVALVGVFTLGIVGASAGKAGGSQGGGASVLARTGSYACFALCAAAVAYGIYIITAP</sequence>
<accession>A0A7T1TAS7</accession>
<dbReference type="AlphaFoldDB" id="A0A7T1TAS7"/>
<dbReference type="RefSeq" id="WP_197353287.1">
    <property type="nucleotide sequence ID" value="NZ_CP048882.1"/>
</dbReference>
<evidence type="ECO:0000256" key="1">
    <source>
        <dbReference type="SAM" id="Phobius"/>
    </source>
</evidence>
<organism evidence="2 3">
    <name type="scientific">Streptomyces bathyalis</name>
    <dbReference type="NCBI Taxonomy" id="2710756"/>
    <lineage>
        <taxon>Bacteria</taxon>
        <taxon>Bacillati</taxon>
        <taxon>Actinomycetota</taxon>
        <taxon>Actinomycetes</taxon>
        <taxon>Kitasatosporales</taxon>
        <taxon>Streptomycetaceae</taxon>
        <taxon>Streptomyces</taxon>
    </lineage>
</organism>